<dbReference type="InterPro" id="IPR036322">
    <property type="entry name" value="WD40_repeat_dom_sf"/>
</dbReference>
<keyword evidence="4" id="KW-0812">Transmembrane</keyword>
<dbReference type="InterPro" id="IPR019775">
    <property type="entry name" value="WD40_repeat_CS"/>
</dbReference>
<keyword evidence="4" id="KW-0472">Membrane</keyword>
<dbReference type="Pfam" id="PF00400">
    <property type="entry name" value="WD40"/>
    <property type="match status" value="3"/>
</dbReference>
<dbReference type="AlphaFoldDB" id="A0A1R2BER3"/>
<dbReference type="InterPro" id="IPR015943">
    <property type="entry name" value="WD40/YVTN_repeat-like_dom_sf"/>
</dbReference>
<dbReference type="PROSITE" id="PS50082">
    <property type="entry name" value="WD_REPEATS_2"/>
    <property type="match status" value="3"/>
</dbReference>
<feature type="repeat" description="WD" evidence="3">
    <location>
        <begin position="175"/>
        <end position="216"/>
    </location>
</feature>
<feature type="transmembrane region" description="Helical" evidence="4">
    <location>
        <begin position="957"/>
        <end position="974"/>
    </location>
</feature>
<evidence type="ECO:0000256" key="1">
    <source>
        <dbReference type="ARBA" id="ARBA00022574"/>
    </source>
</evidence>
<organism evidence="5 6">
    <name type="scientific">Stentor coeruleus</name>
    <dbReference type="NCBI Taxonomy" id="5963"/>
    <lineage>
        <taxon>Eukaryota</taxon>
        <taxon>Sar</taxon>
        <taxon>Alveolata</taxon>
        <taxon>Ciliophora</taxon>
        <taxon>Postciliodesmatophora</taxon>
        <taxon>Heterotrichea</taxon>
        <taxon>Heterotrichida</taxon>
        <taxon>Stentoridae</taxon>
        <taxon>Stentor</taxon>
    </lineage>
</organism>
<dbReference type="GO" id="GO:0005669">
    <property type="term" value="C:transcription factor TFIID complex"/>
    <property type="evidence" value="ECO:0007669"/>
    <property type="project" value="TreeGrafter"/>
</dbReference>
<dbReference type="PROSITE" id="PS50294">
    <property type="entry name" value="WD_REPEATS_REGION"/>
    <property type="match status" value="2"/>
</dbReference>
<dbReference type="OrthoDB" id="10262475at2759"/>
<keyword evidence="4" id="KW-1133">Transmembrane helix</keyword>
<dbReference type="EMBL" id="MPUH01000700">
    <property type="protein sequence ID" value="OMJ75272.1"/>
    <property type="molecule type" value="Genomic_DNA"/>
</dbReference>
<sequence length="1170" mass="135244">MKSISQGFTMETLTKLDFSVDPSIFYRDCSAHIKEDFKDLIAYFSQYKPSYISTPFRGNCMKMTNDRLNFIFASKEGRIASCIIDKKQLMLDNKVSQTSVKSLAISTNDFVYIGTKDHKIHKLSLLTLIEDNVLEGHEGPVTSLHISKDDKYLFSSSDDNKVMIWDLHKGKGKELYKHDDKVKCLDLSCDNVHLVSGSSDGGLTVYDIVNRKIVFDFDKLEDTVISCVKISSKNSYLIAGDSRPRIRVWRFGVWDLKHEFGGHTQIVKCLDISEDESYFVSGGKDSMIKVWDLIKWKDETTLHGHSRSVKSIIIDNELQVLHSLSQDCKIMTSKIPNFENHVNVATESGLLKIMINPKDRIVYAFDQFGNVLYKRKDKFEEFVNYGKDILSWNFINSGLQLALVERPSSSMMLEVTLVDNYHDKSKRVVVFKTDSEATSALASENGEFFIVGMQFKVAVYSMSTQQKLKVFTTHTTAVKALALHEEHLFAGDEGGIMKYYILKDGFFEKGHLIDDTHNAVDLIRLLIPERLVFSAASDGTILIWSFEKLQCINKIFMNNKITEIYFTKDNQNFFVNFCSMISIFNIESLSKVGTITLENANEAIGFSFDEKDIYLSFGNYYKVLENPLKTTNINIYGNHSEMQKYLDYVIKIMNEEVPKHVDSMDDWLIEPYHINTLHLYAFFNLYNHLEKSIQENASFFSSKNGYSPMIIGIEKGFAKCIDSIYDALKERSSFDKMALYGLSSALPSLNRSSYGRLHELYNLSYGSSFALTMPKFIEDSEVLPKIVKSKRYFKPPERFVEEYKYKYEEVAIEFMQSFVKINTRLGASDSLEFMKSLIECKNNEVYCSNLIKIILEDKWRTIRWLLVVETLLYLVYLVMICKFALHYGDRTYLIIPFAINIVLFLYEILQMIASKGMYFTSFWNYIDMFRFIIFTIYCILIKFDIKDESGEWRVQERLLIATAVFSLIRGISYFRIFQTTRWIIKLIFDVMNELWALIFIVAYTIICSSVLYQGLVKDVDFIVAFNIENIETFRVEWLSVLFILVINPIIVLNLYIAIVGDTFEKSQNEQTILDGQELAEMIYEGEILLFCNRSYKKAKFLHVLREEHLEIKAQNTSGQRIIRIADGAVGIEKSCTRSLSDINDLKGFMEIKTAEIEETTNEILEQLRKE</sequence>
<dbReference type="CDD" id="cd00200">
    <property type="entry name" value="WD40"/>
    <property type="match status" value="1"/>
</dbReference>
<evidence type="ECO:0000256" key="4">
    <source>
        <dbReference type="SAM" id="Phobius"/>
    </source>
</evidence>
<dbReference type="PANTHER" id="PTHR19879">
    <property type="entry name" value="TRANSCRIPTION INITIATION FACTOR TFIID"/>
    <property type="match status" value="1"/>
</dbReference>
<feature type="transmembrane region" description="Helical" evidence="4">
    <location>
        <begin position="892"/>
        <end position="913"/>
    </location>
</feature>
<feature type="transmembrane region" description="Helical" evidence="4">
    <location>
        <begin position="864"/>
        <end position="885"/>
    </location>
</feature>
<keyword evidence="6" id="KW-1185">Reference proteome</keyword>
<dbReference type="InterPro" id="IPR020472">
    <property type="entry name" value="WD40_PAC1"/>
</dbReference>
<gene>
    <name evidence="5" type="ORF">SteCoe_25630</name>
</gene>
<protein>
    <submittedName>
        <fullName evidence="5">Uncharacterized protein</fullName>
    </submittedName>
</protein>
<keyword evidence="1 3" id="KW-0853">WD repeat</keyword>
<dbReference type="GO" id="GO:0016251">
    <property type="term" value="F:RNA polymerase II general transcription initiation factor activity"/>
    <property type="evidence" value="ECO:0007669"/>
    <property type="project" value="TreeGrafter"/>
</dbReference>
<evidence type="ECO:0000313" key="5">
    <source>
        <dbReference type="EMBL" id="OMJ75272.1"/>
    </source>
</evidence>
<dbReference type="PRINTS" id="PR00320">
    <property type="entry name" value="GPROTEINBRPT"/>
</dbReference>
<dbReference type="SUPFAM" id="SSF50978">
    <property type="entry name" value="WD40 repeat-like"/>
    <property type="match status" value="2"/>
</dbReference>
<dbReference type="GO" id="GO:0006367">
    <property type="term" value="P:transcription initiation at RNA polymerase II promoter"/>
    <property type="evidence" value="ECO:0007669"/>
    <property type="project" value="TreeGrafter"/>
</dbReference>
<name>A0A1R2BER3_9CILI</name>
<dbReference type="SMART" id="SM00320">
    <property type="entry name" value="WD40"/>
    <property type="match status" value="6"/>
</dbReference>
<comment type="caution">
    <text evidence="5">The sequence shown here is derived from an EMBL/GenBank/DDBJ whole genome shotgun (WGS) entry which is preliminary data.</text>
</comment>
<dbReference type="InterPro" id="IPR001680">
    <property type="entry name" value="WD40_rpt"/>
</dbReference>
<dbReference type="PANTHER" id="PTHR19879:SF9">
    <property type="entry name" value="TRANSCRIPTION INITIATION FACTOR TFIID SUBUNIT 5"/>
    <property type="match status" value="1"/>
</dbReference>
<feature type="repeat" description="WD" evidence="3">
    <location>
        <begin position="260"/>
        <end position="293"/>
    </location>
</feature>
<proteinExistence type="predicted"/>
<feature type="repeat" description="WD" evidence="3">
    <location>
        <begin position="134"/>
        <end position="175"/>
    </location>
</feature>
<accession>A0A1R2BER3</accession>
<dbReference type="Proteomes" id="UP000187209">
    <property type="component" value="Unassembled WGS sequence"/>
</dbReference>
<feature type="transmembrane region" description="Helical" evidence="4">
    <location>
        <begin position="994"/>
        <end position="1016"/>
    </location>
</feature>
<feature type="transmembrane region" description="Helical" evidence="4">
    <location>
        <begin position="925"/>
        <end position="945"/>
    </location>
</feature>
<feature type="transmembrane region" description="Helical" evidence="4">
    <location>
        <begin position="1037"/>
        <end position="1058"/>
    </location>
</feature>
<dbReference type="PROSITE" id="PS00678">
    <property type="entry name" value="WD_REPEATS_1"/>
    <property type="match status" value="1"/>
</dbReference>
<keyword evidence="2" id="KW-0677">Repeat</keyword>
<reference evidence="5 6" key="1">
    <citation type="submission" date="2016-11" db="EMBL/GenBank/DDBJ databases">
        <title>The macronuclear genome of Stentor coeruleus: a giant cell with tiny introns.</title>
        <authorList>
            <person name="Slabodnick M."/>
            <person name="Ruby J.G."/>
            <person name="Reiff S.B."/>
            <person name="Swart E.C."/>
            <person name="Gosai S."/>
            <person name="Prabakaran S."/>
            <person name="Witkowska E."/>
            <person name="Larue G.E."/>
            <person name="Fisher S."/>
            <person name="Freeman R.M."/>
            <person name="Gunawardena J."/>
            <person name="Chu W."/>
            <person name="Stover N.A."/>
            <person name="Gregory B.D."/>
            <person name="Nowacki M."/>
            <person name="Derisi J."/>
            <person name="Roy S.W."/>
            <person name="Marshall W.F."/>
            <person name="Sood P."/>
        </authorList>
    </citation>
    <scope>NUCLEOTIDE SEQUENCE [LARGE SCALE GENOMIC DNA]</scope>
    <source>
        <strain evidence="5">WM001</strain>
    </source>
</reference>
<evidence type="ECO:0000256" key="2">
    <source>
        <dbReference type="ARBA" id="ARBA00022737"/>
    </source>
</evidence>
<dbReference type="Gene3D" id="2.130.10.10">
    <property type="entry name" value="YVTN repeat-like/Quinoprotein amine dehydrogenase"/>
    <property type="match status" value="3"/>
</dbReference>
<evidence type="ECO:0000313" key="6">
    <source>
        <dbReference type="Proteomes" id="UP000187209"/>
    </source>
</evidence>
<evidence type="ECO:0000256" key="3">
    <source>
        <dbReference type="PROSITE-ProRule" id="PRU00221"/>
    </source>
</evidence>